<reference evidence="3 7" key="3">
    <citation type="submission" date="2019-01" db="EMBL/GenBank/DDBJ databases">
        <title>Genomic analysis of febrile catheter-associated UTI E. coli isolates.</title>
        <authorList>
            <person name="Potter R."/>
            <person name="Zou Z."/>
            <person name="Henderson J."/>
            <person name="Dantas G."/>
        </authorList>
    </citation>
    <scope>NUCLEOTIDE SEQUENCE [LARGE SCALE GENOMIC DNA]</scope>
    <source>
        <strain evidence="3 7">49_rectal</strain>
    </source>
</reference>
<reference evidence="1 5" key="2">
    <citation type="journal article" date="2018" name="MBio">
        <title>Genomic Analysis of Hospital Plumbing Reveals Diverse Reservoir of Bacterial Plasmids Conferring Carbapenem Resistance.</title>
        <authorList>
            <consortium name="NISC Comparative Sequencing Program"/>
            <person name="Weingarten R.A."/>
            <person name="Johnson R.C."/>
            <person name="Conlan S."/>
            <person name="Ramsburg A.M."/>
            <person name="Dekker J.P."/>
            <person name="Lau A.F."/>
            <person name="Khil P."/>
            <person name="Odom R.T."/>
            <person name="Deming C."/>
            <person name="Park M."/>
            <person name="Thomas P.J."/>
            <person name="Henderson D.K."/>
            <person name="Palmore T.N."/>
            <person name="Segre J.A."/>
            <person name="Frank K.M."/>
        </authorList>
    </citation>
    <scope>NUCLEOTIDE SEQUENCE [LARGE SCALE GENOMIC DNA]</scope>
    <source>
        <strain evidence="1 5">ECONIH4</strain>
    </source>
</reference>
<dbReference type="EMBL" id="SCIU01000126">
    <property type="protein sequence ID" value="RXB18814.1"/>
    <property type="molecule type" value="Genomic_DNA"/>
</dbReference>
<dbReference type="EMBL" id="VSBS01000380">
    <property type="protein sequence ID" value="TXT01408.1"/>
    <property type="molecule type" value="Genomic_DNA"/>
</dbReference>
<dbReference type="RefSeq" id="WP_000388269.1">
    <property type="nucleotide sequence ID" value="NZ_AP036058.1"/>
</dbReference>
<evidence type="ECO:0000313" key="2">
    <source>
        <dbReference type="EMBL" id="OZP00294.1"/>
    </source>
</evidence>
<dbReference type="EMBL" id="CP026399">
    <property type="protein sequence ID" value="AUY05344.1"/>
    <property type="molecule type" value="Genomic_DNA"/>
</dbReference>
<dbReference type="AlphaFoldDB" id="A0A167CZN6"/>
<reference evidence="4 8" key="4">
    <citation type="submission" date="2019-08" db="EMBL/GenBank/DDBJ databases">
        <title>Whole genome analysis of cultivated E. coli strains isolated from CD patients and healthy donors.</title>
        <authorList>
            <person name="Siniagina M.N."/>
            <person name="Markelova M.I."/>
            <person name="Laikov A.V."/>
            <person name="Boulygina E.A."/>
            <person name="Khusnutdinova D.R."/>
            <person name="Kharchenko A."/>
            <person name="Grigoryeva T.V."/>
        </authorList>
    </citation>
    <scope>NUCLEOTIDE SEQUENCE [LARGE SCALE GENOMIC DNA]</scope>
    <source>
        <strain evidence="4 8">3_77_5</strain>
    </source>
</reference>
<organism evidence="4 8">
    <name type="scientific">Escherichia coli</name>
    <dbReference type="NCBI Taxonomy" id="562"/>
    <lineage>
        <taxon>Bacteria</taxon>
        <taxon>Pseudomonadati</taxon>
        <taxon>Pseudomonadota</taxon>
        <taxon>Gammaproteobacteria</taxon>
        <taxon>Enterobacterales</taxon>
        <taxon>Enterobacteriaceae</taxon>
        <taxon>Escherichia</taxon>
    </lineage>
</organism>
<dbReference type="Proteomes" id="UP000321461">
    <property type="component" value="Unassembled WGS sequence"/>
</dbReference>
<protein>
    <submittedName>
        <fullName evidence="4">Uncharacterized protein</fullName>
    </submittedName>
</protein>
<sequence>MEARVTVAGMGLVMEVQDYFDGEADRLAKAWLAEYTPQIKSLKDERKEAYRQIVEMSTEPQDVDLVRPANKFEMTRVREGEKEADLPVWKHHLLCDESGNYPALLNHWETKVFEIETKREGFAFWYRNPQYTGQSSLGIAYVEAEQYKIVRPDFLFFAEQDGKMVVDLVDPHSLHLADALPKLEGLALYAEHHSDAYRRIESVAEVKGKLRVLDLKRQDVQDAVATAENAETLFSSGLADDYQ</sequence>
<dbReference type="Proteomes" id="UP000239554">
    <property type="component" value="Chromosome"/>
</dbReference>
<dbReference type="SMR" id="A0A167CZN6"/>
<evidence type="ECO:0000313" key="1">
    <source>
        <dbReference type="EMBL" id="AUY05344.1"/>
    </source>
</evidence>
<dbReference type="EMBL" id="NNAK01000153">
    <property type="protein sequence ID" value="OZP00294.1"/>
    <property type="molecule type" value="Genomic_DNA"/>
</dbReference>
<evidence type="ECO:0000313" key="7">
    <source>
        <dbReference type="Proteomes" id="UP000290652"/>
    </source>
</evidence>
<reference evidence="2 6" key="1">
    <citation type="submission" date="2017-07" db="EMBL/GenBank/DDBJ databases">
        <authorList>
            <person name="Zhi S."/>
            <person name="Banting G."/>
            <person name="Neumann N."/>
        </authorList>
    </citation>
    <scope>NUCLEOTIDE SEQUENCE [LARGE SCALE GENOMIC DNA]</scope>
    <source>
        <strain evidence="2 6">WW41</strain>
    </source>
</reference>
<evidence type="ECO:0000313" key="3">
    <source>
        <dbReference type="EMBL" id="RXB18814.1"/>
    </source>
</evidence>
<evidence type="ECO:0000313" key="5">
    <source>
        <dbReference type="Proteomes" id="UP000239554"/>
    </source>
</evidence>
<proteinExistence type="predicted"/>
<name>A0A167CZN6_ECOLX</name>
<accession>A0A167CZN6</accession>
<dbReference type="Proteomes" id="UP000264870">
    <property type="component" value="Unassembled WGS sequence"/>
</dbReference>
<evidence type="ECO:0000313" key="6">
    <source>
        <dbReference type="Proteomes" id="UP000264870"/>
    </source>
</evidence>
<evidence type="ECO:0000313" key="8">
    <source>
        <dbReference type="Proteomes" id="UP000321461"/>
    </source>
</evidence>
<evidence type="ECO:0000313" key="4">
    <source>
        <dbReference type="EMBL" id="TXT01408.1"/>
    </source>
</evidence>
<dbReference type="Proteomes" id="UP000290652">
    <property type="component" value="Unassembled WGS sequence"/>
</dbReference>
<gene>
    <name evidence="1" type="ORF">C3F40_11040</name>
    <name evidence="2" type="ORF">CG702_26600</name>
    <name evidence="3" type="ORF">EPS97_24360</name>
    <name evidence="4" type="ORF">FWK02_12575</name>
</gene>